<keyword evidence="1" id="KW-1133">Transmembrane helix</keyword>
<dbReference type="Pfam" id="PF10881">
    <property type="entry name" value="DUF2726"/>
    <property type="match status" value="1"/>
</dbReference>
<dbReference type="HOGENOM" id="CLU_082936_4_2_6"/>
<evidence type="ECO:0000259" key="2">
    <source>
        <dbReference type="Pfam" id="PF10881"/>
    </source>
</evidence>
<dbReference type="Proteomes" id="UP000018445">
    <property type="component" value="Unassembled WGS sequence"/>
</dbReference>
<organism evidence="3 4">
    <name type="scientific">Acinetobacter venetianus (strain ATCC 31012 / DSM 23050 / BCRC 14357 / CCUG 45561 / CIP 110063 / KCTC 2702 / LMG 19082 / RAG-1)</name>
    <dbReference type="NCBI Taxonomy" id="1191460"/>
    <lineage>
        <taxon>Bacteria</taxon>
        <taxon>Pseudomonadati</taxon>
        <taxon>Pseudomonadota</taxon>
        <taxon>Gammaproteobacteria</taxon>
        <taxon>Moraxellales</taxon>
        <taxon>Moraxellaceae</taxon>
        <taxon>Acinetobacter</taxon>
    </lineage>
</organism>
<feature type="transmembrane region" description="Helical" evidence="1">
    <location>
        <begin position="6"/>
        <end position="29"/>
    </location>
</feature>
<dbReference type="EMBL" id="APPO01000016">
    <property type="protein sequence ID" value="ENV36613.1"/>
    <property type="molecule type" value="Genomic_DNA"/>
</dbReference>
<evidence type="ECO:0000313" key="4">
    <source>
        <dbReference type="Proteomes" id="UP000018445"/>
    </source>
</evidence>
<dbReference type="GeneID" id="58195410"/>
<name>N8ZXX9_ACIVR</name>
<keyword evidence="1" id="KW-0812">Transmembrane</keyword>
<dbReference type="OrthoDB" id="6710473at2"/>
<reference evidence="3 4" key="1">
    <citation type="submission" date="2013-02" db="EMBL/GenBank/DDBJ databases">
        <title>The Genome Sequence of Acinetobacter venetianus CIP 110063.</title>
        <authorList>
            <consortium name="The Broad Institute Genome Sequencing Platform"/>
            <consortium name="The Broad Institute Genome Sequencing Center for Infectious Disease"/>
            <person name="Cerqueira G."/>
            <person name="Feldgarden M."/>
            <person name="Courvalin P."/>
            <person name="Perichon B."/>
            <person name="Grillot-Courvalin C."/>
            <person name="Clermont D."/>
            <person name="Rocha E."/>
            <person name="Yoon E.-J."/>
            <person name="Nemec A."/>
            <person name="Walker B."/>
            <person name="Young S.K."/>
            <person name="Zeng Q."/>
            <person name="Gargeya S."/>
            <person name="Fitzgerald M."/>
            <person name="Haas B."/>
            <person name="Abouelleil A."/>
            <person name="Alvarado L."/>
            <person name="Arachchi H.M."/>
            <person name="Berlin A.M."/>
            <person name="Chapman S.B."/>
            <person name="Dewar J."/>
            <person name="Goldberg J."/>
            <person name="Griggs A."/>
            <person name="Gujja S."/>
            <person name="Hansen M."/>
            <person name="Howarth C."/>
            <person name="Imamovic A."/>
            <person name="Larimer J."/>
            <person name="McCowan C."/>
            <person name="Murphy C."/>
            <person name="Neiman D."/>
            <person name="Pearson M."/>
            <person name="Priest M."/>
            <person name="Roberts A."/>
            <person name="Saif S."/>
            <person name="Shea T."/>
            <person name="Sisk P."/>
            <person name="Sykes S."/>
            <person name="Wortman J."/>
            <person name="Nusbaum C."/>
            <person name="Birren B."/>
        </authorList>
    </citation>
    <scope>NUCLEOTIDE SEQUENCE [LARGE SCALE GENOMIC DNA]</scope>
    <source>
        <strain evidence="4">ATCC 31012 / DSM 23050 / BCRC 14357 / CCUG 45561 / CIP 110063 / KCTC 2702 / LMG 19082 / RAG-1</strain>
    </source>
</reference>
<dbReference type="PATRIC" id="fig|1191460.12.peg.2559"/>
<keyword evidence="4" id="KW-1185">Reference proteome</keyword>
<evidence type="ECO:0000313" key="3">
    <source>
        <dbReference type="EMBL" id="ENV36613.1"/>
    </source>
</evidence>
<sequence>MFQSSQIIFILIGCISTALLLYSCLPAFFRKQKFFARPVITSFESQMFLRLQQAFPNDHVLAQVAFSALITSDHYKLRNKFNRKVTDFVVLDREMKVIAIVELDDPSHIGKELEDQQRDQMLKEAGYYVQRYTQIPSVKQLQMDIR</sequence>
<dbReference type="eggNOG" id="ENOG50331QV">
    <property type="taxonomic scope" value="Bacteria"/>
</dbReference>
<dbReference type="AlphaFoldDB" id="N8ZXX9"/>
<keyword evidence="1" id="KW-0472">Membrane</keyword>
<gene>
    <name evidence="3" type="ORF">F959_02564</name>
</gene>
<accession>N8ZXX9</accession>
<dbReference type="InterPro" id="IPR024402">
    <property type="entry name" value="DUF2726"/>
</dbReference>
<proteinExistence type="predicted"/>
<feature type="domain" description="DUF2726" evidence="2">
    <location>
        <begin position="37"/>
        <end position="125"/>
    </location>
</feature>
<protein>
    <recommendedName>
        <fullName evidence="2">DUF2726 domain-containing protein</fullName>
    </recommendedName>
</protein>
<comment type="caution">
    <text evidence="3">The sequence shown here is derived from an EMBL/GenBank/DDBJ whole genome shotgun (WGS) entry which is preliminary data.</text>
</comment>
<evidence type="ECO:0000256" key="1">
    <source>
        <dbReference type="SAM" id="Phobius"/>
    </source>
</evidence>
<dbReference type="RefSeq" id="WP_004880743.1">
    <property type="nucleotide sequence ID" value="NZ_AKIQ01000082.1"/>
</dbReference>